<dbReference type="Proteomes" id="UP000249254">
    <property type="component" value="Unassembled WGS sequence"/>
</dbReference>
<organism evidence="3 4">
    <name type="scientific">Phenylobacterium soli</name>
    <dbReference type="NCBI Taxonomy" id="2170551"/>
    <lineage>
        <taxon>Bacteria</taxon>
        <taxon>Pseudomonadati</taxon>
        <taxon>Pseudomonadota</taxon>
        <taxon>Alphaproteobacteria</taxon>
        <taxon>Caulobacterales</taxon>
        <taxon>Caulobacteraceae</taxon>
        <taxon>Phenylobacterium</taxon>
    </lineage>
</organism>
<dbReference type="InterPro" id="IPR050834">
    <property type="entry name" value="Glycosyltransf_2"/>
</dbReference>
<dbReference type="AlphaFoldDB" id="A0A328AN96"/>
<dbReference type="Gene3D" id="3.90.550.10">
    <property type="entry name" value="Spore Coat Polysaccharide Biosynthesis Protein SpsA, Chain A"/>
    <property type="match status" value="1"/>
</dbReference>
<evidence type="ECO:0000256" key="1">
    <source>
        <dbReference type="SAM" id="MobiDB-lite"/>
    </source>
</evidence>
<keyword evidence="3" id="KW-0808">Transferase</keyword>
<name>A0A328AN96_9CAUL</name>
<dbReference type="CDD" id="cd00761">
    <property type="entry name" value="Glyco_tranf_GTA_type"/>
    <property type="match status" value="1"/>
</dbReference>
<sequence>MGTTPSVSVIIPAYNAAAFVGRTLASLRDQTFTDFEVIVVDDGSKDDTAEVVARCALDDVRVRLIRQPNGGVSAARNRALSEARGRYIANLDSDDMWRPQFLERTVAALEAAGEGAAFAFARSLWIDTEDELLPVAETALPARVGYRELLLRNPVGNGSAMLMRADLVRDIGGYDGDLVRDFGQVEDWQLLLQLSWRGAVVPIDEPLVLYRIMPQSSSHALERTARGALEVIRRCERDGPRLAKPDVWAARSLTLMWLARRAMGQGRRDLALRFAAQAYLANPLWLTLPELREPALKAPLKLSGRLLRRGRDGGARAAGGQAGPEELHERLLGELVGEEAGHDAGGDRGGEGDGGRTNPELFETADGGRNRQSMNQVD</sequence>
<evidence type="ECO:0000259" key="2">
    <source>
        <dbReference type="Pfam" id="PF00535"/>
    </source>
</evidence>
<protein>
    <submittedName>
        <fullName evidence="3">Glycosyltransferase family 2 protein</fullName>
    </submittedName>
</protein>
<dbReference type="GO" id="GO:0016740">
    <property type="term" value="F:transferase activity"/>
    <property type="evidence" value="ECO:0007669"/>
    <property type="project" value="UniProtKB-KW"/>
</dbReference>
<evidence type="ECO:0000313" key="4">
    <source>
        <dbReference type="Proteomes" id="UP000249254"/>
    </source>
</evidence>
<accession>A0A328AN96</accession>
<feature type="region of interest" description="Disordered" evidence="1">
    <location>
        <begin position="334"/>
        <end position="378"/>
    </location>
</feature>
<evidence type="ECO:0000313" key="3">
    <source>
        <dbReference type="EMBL" id="RAK55841.1"/>
    </source>
</evidence>
<comment type="caution">
    <text evidence="3">The sequence shown here is derived from an EMBL/GenBank/DDBJ whole genome shotgun (WGS) entry which is preliminary data.</text>
</comment>
<feature type="domain" description="Glycosyltransferase 2-like" evidence="2">
    <location>
        <begin position="8"/>
        <end position="171"/>
    </location>
</feature>
<dbReference type="PANTHER" id="PTHR43685:SF11">
    <property type="entry name" value="GLYCOSYLTRANSFERASE TAGX-RELATED"/>
    <property type="match status" value="1"/>
</dbReference>
<dbReference type="InterPro" id="IPR029044">
    <property type="entry name" value="Nucleotide-diphossugar_trans"/>
</dbReference>
<dbReference type="SUPFAM" id="SSF53448">
    <property type="entry name" value="Nucleotide-diphospho-sugar transferases"/>
    <property type="match status" value="1"/>
</dbReference>
<proteinExistence type="predicted"/>
<dbReference type="Pfam" id="PF00535">
    <property type="entry name" value="Glycos_transf_2"/>
    <property type="match status" value="1"/>
</dbReference>
<dbReference type="PANTHER" id="PTHR43685">
    <property type="entry name" value="GLYCOSYLTRANSFERASE"/>
    <property type="match status" value="1"/>
</dbReference>
<dbReference type="OrthoDB" id="5291101at2"/>
<gene>
    <name evidence="3" type="ORF">DJ017_15650</name>
</gene>
<keyword evidence="4" id="KW-1185">Reference proteome</keyword>
<dbReference type="InterPro" id="IPR001173">
    <property type="entry name" value="Glyco_trans_2-like"/>
</dbReference>
<reference evidence="4" key="1">
    <citation type="submission" date="2018-05" db="EMBL/GenBank/DDBJ databases">
        <authorList>
            <person name="Li X."/>
        </authorList>
    </citation>
    <scope>NUCLEOTIDE SEQUENCE [LARGE SCALE GENOMIC DNA]</scope>
    <source>
        <strain evidence="4">LX32</strain>
    </source>
</reference>
<dbReference type="EMBL" id="QFYQ01000001">
    <property type="protein sequence ID" value="RAK55841.1"/>
    <property type="molecule type" value="Genomic_DNA"/>
</dbReference>
<feature type="compositionally biased region" description="Basic and acidic residues" evidence="1">
    <location>
        <begin position="339"/>
        <end position="354"/>
    </location>
</feature>